<dbReference type="Proteomes" id="UP000799118">
    <property type="component" value="Unassembled WGS sequence"/>
</dbReference>
<dbReference type="AlphaFoldDB" id="A0A6A4GIW0"/>
<sequence length="103" mass="11831">MAILSRTRNPSRDAQKRLFLFVLFASDVERCVPHLRILPLSSLLSYHTLLILSFISQPRSIPRIIPSTYYLSIAKRAQYRTFVTVVKHYSAEAAMSFVCVGER</sequence>
<accession>A0A6A4GIW0</accession>
<keyword evidence="2" id="KW-1185">Reference proteome</keyword>
<gene>
    <name evidence="1" type="ORF">BT96DRAFT_574636</name>
</gene>
<protein>
    <submittedName>
        <fullName evidence="1">Uncharacterized protein</fullName>
    </submittedName>
</protein>
<dbReference type="EMBL" id="ML769962">
    <property type="protein sequence ID" value="KAE9385622.1"/>
    <property type="molecule type" value="Genomic_DNA"/>
</dbReference>
<organism evidence="1 2">
    <name type="scientific">Gymnopus androsaceus JB14</name>
    <dbReference type="NCBI Taxonomy" id="1447944"/>
    <lineage>
        <taxon>Eukaryota</taxon>
        <taxon>Fungi</taxon>
        <taxon>Dikarya</taxon>
        <taxon>Basidiomycota</taxon>
        <taxon>Agaricomycotina</taxon>
        <taxon>Agaricomycetes</taxon>
        <taxon>Agaricomycetidae</taxon>
        <taxon>Agaricales</taxon>
        <taxon>Marasmiineae</taxon>
        <taxon>Omphalotaceae</taxon>
        <taxon>Gymnopus</taxon>
    </lineage>
</organism>
<proteinExistence type="predicted"/>
<name>A0A6A4GIW0_9AGAR</name>
<evidence type="ECO:0000313" key="1">
    <source>
        <dbReference type="EMBL" id="KAE9385622.1"/>
    </source>
</evidence>
<evidence type="ECO:0000313" key="2">
    <source>
        <dbReference type="Proteomes" id="UP000799118"/>
    </source>
</evidence>
<reference evidence="1" key="1">
    <citation type="journal article" date="2019" name="Environ. Microbiol.">
        <title>Fungal ecological strategies reflected in gene transcription - a case study of two litter decomposers.</title>
        <authorList>
            <person name="Barbi F."/>
            <person name="Kohler A."/>
            <person name="Barry K."/>
            <person name="Baskaran P."/>
            <person name="Daum C."/>
            <person name="Fauchery L."/>
            <person name="Ihrmark K."/>
            <person name="Kuo A."/>
            <person name="LaButti K."/>
            <person name="Lipzen A."/>
            <person name="Morin E."/>
            <person name="Grigoriev I.V."/>
            <person name="Henrissat B."/>
            <person name="Lindahl B."/>
            <person name="Martin F."/>
        </authorList>
    </citation>
    <scope>NUCLEOTIDE SEQUENCE</scope>
    <source>
        <strain evidence="1">JB14</strain>
    </source>
</reference>